<dbReference type="EMBL" id="FNZU01000007">
    <property type="protein sequence ID" value="SEK85020.1"/>
    <property type="molecule type" value="Genomic_DNA"/>
</dbReference>
<evidence type="ECO:0000313" key="5">
    <source>
        <dbReference type="Proteomes" id="UP000199081"/>
    </source>
</evidence>
<dbReference type="Proteomes" id="UP000199081">
    <property type="component" value="Unassembled WGS sequence"/>
</dbReference>
<keyword evidence="4" id="KW-0645">Protease</keyword>
<protein>
    <submittedName>
        <fullName evidence="4">CAAX protease self-immunity</fullName>
    </submittedName>
</protein>
<name>A0A1H7KET2_9LACT</name>
<dbReference type="GO" id="GO:0004175">
    <property type="term" value="F:endopeptidase activity"/>
    <property type="evidence" value="ECO:0007669"/>
    <property type="project" value="UniProtKB-ARBA"/>
</dbReference>
<organism evidence="4 5">
    <name type="scientific">Alkalibacterium pelagium</name>
    <dbReference type="NCBI Taxonomy" id="426702"/>
    <lineage>
        <taxon>Bacteria</taxon>
        <taxon>Bacillati</taxon>
        <taxon>Bacillota</taxon>
        <taxon>Bacilli</taxon>
        <taxon>Lactobacillales</taxon>
        <taxon>Carnobacteriaceae</taxon>
        <taxon>Alkalibacterium</taxon>
    </lineage>
</organism>
<evidence type="ECO:0000259" key="3">
    <source>
        <dbReference type="Pfam" id="PF02517"/>
    </source>
</evidence>
<dbReference type="OrthoDB" id="8607342at2"/>
<evidence type="ECO:0000256" key="2">
    <source>
        <dbReference type="SAM" id="Phobius"/>
    </source>
</evidence>
<feature type="domain" description="CAAX prenyl protease 2/Lysostaphin resistance protein A-like" evidence="3">
    <location>
        <begin position="138"/>
        <end position="223"/>
    </location>
</feature>
<evidence type="ECO:0000256" key="1">
    <source>
        <dbReference type="ARBA" id="ARBA00009067"/>
    </source>
</evidence>
<feature type="transmembrane region" description="Helical" evidence="2">
    <location>
        <begin position="43"/>
        <end position="61"/>
    </location>
</feature>
<comment type="similarity">
    <text evidence="1">Belongs to the UPF0177 family.</text>
</comment>
<feature type="transmembrane region" description="Helical" evidence="2">
    <location>
        <begin position="135"/>
        <end position="156"/>
    </location>
</feature>
<feature type="transmembrane region" description="Helical" evidence="2">
    <location>
        <begin position="214"/>
        <end position="234"/>
    </location>
</feature>
<feature type="transmembrane region" description="Helical" evidence="2">
    <location>
        <begin position="12"/>
        <end position="37"/>
    </location>
</feature>
<feature type="transmembrane region" description="Helical" evidence="2">
    <location>
        <begin position="168"/>
        <end position="184"/>
    </location>
</feature>
<evidence type="ECO:0000313" key="4">
    <source>
        <dbReference type="EMBL" id="SEK85020.1"/>
    </source>
</evidence>
<keyword evidence="2" id="KW-0472">Membrane</keyword>
<keyword evidence="2" id="KW-1133">Transmembrane helix</keyword>
<proteinExistence type="inferred from homology"/>
<keyword evidence="4" id="KW-0378">Hydrolase</keyword>
<dbReference type="Pfam" id="PF02517">
    <property type="entry name" value="Rce1-like"/>
    <property type="match status" value="1"/>
</dbReference>
<dbReference type="AlphaFoldDB" id="A0A1H7KET2"/>
<keyword evidence="2" id="KW-0812">Transmembrane</keyword>
<feature type="transmembrane region" description="Helical" evidence="2">
    <location>
        <begin position="190"/>
        <end position="207"/>
    </location>
</feature>
<accession>A0A1H7KET2</accession>
<feature type="transmembrane region" description="Helical" evidence="2">
    <location>
        <begin position="254"/>
        <end position="272"/>
    </location>
</feature>
<gene>
    <name evidence="4" type="ORF">SAMN04488099_10793</name>
</gene>
<reference evidence="5" key="1">
    <citation type="submission" date="2016-10" db="EMBL/GenBank/DDBJ databases">
        <authorList>
            <person name="Varghese N."/>
            <person name="Submissions S."/>
        </authorList>
    </citation>
    <scope>NUCLEOTIDE SEQUENCE [LARGE SCALE GENOMIC DNA]</scope>
    <source>
        <strain evidence="5">DSM 19183</strain>
    </source>
</reference>
<feature type="transmembrane region" description="Helical" evidence="2">
    <location>
        <begin position="90"/>
        <end position="115"/>
    </location>
</feature>
<dbReference type="InterPro" id="IPR003675">
    <property type="entry name" value="Rce1/LyrA-like_dom"/>
</dbReference>
<keyword evidence="5" id="KW-1185">Reference proteome</keyword>
<dbReference type="GO" id="GO:0080120">
    <property type="term" value="P:CAAX-box protein maturation"/>
    <property type="evidence" value="ECO:0007669"/>
    <property type="project" value="UniProtKB-ARBA"/>
</dbReference>
<dbReference type="GO" id="GO:0006508">
    <property type="term" value="P:proteolysis"/>
    <property type="evidence" value="ECO:0007669"/>
    <property type="project" value="UniProtKB-KW"/>
</dbReference>
<dbReference type="STRING" id="426702.SAMN04488099_10793"/>
<dbReference type="RefSeq" id="WP_091480780.1">
    <property type="nucleotide sequence ID" value="NZ_BJYC01000010.1"/>
</dbReference>
<dbReference type="PANTHER" id="PTHR43592:SF15">
    <property type="entry name" value="CAAX AMINO TERMINAL PROTEASE FAMILY PROTEIN"/>
    <property type="match status" value="1"/>
</dbReference>
<dbReference type="PANTHER" id="PTHR43592">
    <property type="entry name" value="CAAX AMINO TERMINAL PROTEASE"/>
    <property type="match status" value="1"/>
</dbReference>
<sequence length="294" mass="33227">MYTYETSFERASLWAIIWRIALATLGVIILGAVLLVAFMGEHITMIGLLTDGLIYFFLYKITISQMRKQSLSVAALSSPYEKTVSPLIRVAGWTVLTAVVASLFVYFFVSVLTFIPTLFDRIVPYVLELTGSEDLPVFYLVIVAVIFAPVVEEIVFRGYLLNKWVDKYGVNKGIIFSSVVFMAIHLQSLFIPQLLVGLVCGVIYVKYNNLIYPIIAHALYNLLVILPLFLAPSVSIADAQAEFLMLRDGLPTEYVVYSALFILSLIFLIWLLRREWKSLRNSDSPYAQNIHSIE</sequence>